<evidence type="ECO:0000256" key="1">
    <source>
        <dbReference type="SAM" id="Coils"/>
    </source>
</evidence>
<protein>
    <submittedName>
        <fullName evidence="3">Uncharacterized protein</fullName>
    </submittedName>
</protein>
<feature type="compositionally biased region" description="Basic and acidic residues" evidence="2">
    <location>
        <begin position="105"/>
        <end position="117"/>
    </location>
</feature>
<keyword evidence="4" id="KW-1185">Reference proteome</keyword>
<evidence type="ECO:0000313" key="4">
    <source>
        <dbReference type="Proteomes" id="UP000215931"/>
    </source>
</evidence>
<name>A0A271KK92_9HYPH</name>
<gene>
    <name evidence="3" type="ORF">CIT31_05360</name>
</gene>
<sequence length="124" mass="13810">MPRLRSVCRAKLSRPNNDTLERARAAWNRRAADHIAKLEADIAELRAGSIKFAAANAALGARITELEAENARLVAAIIGQMAKTARLKDCYSETFQTKNRSQLPRRLENSRRAREALARQVGGR</sequence>
<dbReference type="EMBL" id="NPKH01000014">
    <property type="protein sequence ID" value="PAP96120.1"/>
    <property type="molecule type" value="Genomic_DNA"/>
</dbReference>
<reference evidence="3 4" key="1">
    <citation type="submission" date="2017-08" db="EMBL/GenBank/DDBJ databases">
        <title>Mesorhizobium wenxinae sp. nov., a novel rhizobial species isolated from root nodules of chickpea (Cicer arietinum L.).</title>
        <authorList>
            <person name="Zhang J."/>
        </authorList>
    </citation>
    <scope>NUCLEOTIDE SEQUENCE [LARGE SCALE GENOMIC DNA]</scope>
    <source>
        <strain evidence="4">WYCCWR 10019</strain>
    </source>
</reference>
<keyword evidence="1" id="KW-0175">Coiled coil</keyword>
<dbReference type="Proteomes" id="UP000215931">
    <property type="component" value="Unassembled WGS sequence"/>
</dbReference>
<evidence type="ECO:0000313" key="3">
    <source>
        <dbReference type="EMBL" id="PAP96120.1"/>
    </source>
</evidence>
<comment type="caution">
    <text evidence="3">The sequence shown here is derived from an EMBL/GenBank/DDBJ whole genome shotgun (WGS) entry which is preliminary data.</text>
</comment>
<feature type="coiled-coil region" evidence="1">
    <location>
        <begin position="28"/>
        <end position="76"/>
    </location>
</feature>
<dbReference type="AlphaFoldDB" id="A0A271KK92"/>
<evidence type="ECO:0000256" key="2">
    <source>
        <dbReference type="SAM" id="MobiDB-lite"/>
    </source>
</evidence>
<proteinExistence type="predicted"/>
<organism evidence="3 4">
    <name type="scientific">Mesorhizobium wenxiniae</name>
    <dbReference type="NCBI Taxonomy" id="2014805"/>
    <lineage>
        <taxon>Bacteria</taxon>
        <taxon>Pseudomonadati</taxon>
        <taxon>Pseudomonadota</taxon>
        <taxon>Alphaproteobacteria</taxon>
        <taxon>Hyphomicrobiales</taxon>
        <taxon>Phyllobacteriaceae</taxon>
        <taxon>Mesorhizobium</taxon>
    </lineage>
</organism>
<accession>A0A271KK92</accession>
<feature type="region of interest" description="Disordered" evidence="2">
    <location>
        <begin position="98"/>
        <end position="124"/>
    </location>
</feature>